<evidence type="ECO:0000313" key="3">
    <source>
        <dbReference type="Proteomes" id="UP001295684"/>
    </source>
</evidence>
<sequence length="173" mass="19642">MSPVNFTRSNSYLLTTLIKYSLVRYDLNIVNVCKLFLRPEVERPLIRYSNCSGCSFHPLLAIGPQCINLSSCIFVDGRHLVKSGVLESAIVQSSKSTSEIPLTADKTLFSCFCLILNLERLICLATFNKNLFRAGNNFFWLFKAFQFPLICQVLYLIFEDSFINFSMALILLG</sequence>
<comment type="caution">
    <text evidence="2">The sequence shown here is derived from an EMBL/GenBank/DDBJ whole genome shotgun (WGS) entry which is preliminary data.</text>
</comment>
<proteinExistence type="predicted"/>
<accession>A0AAD1XUZ7</accession>
<keyword evidence="1" id="KW-0812">Transmembrane</keyword>
<keyword evidence="3" id="KW-1185">Reference proteome</keyword>
<organism evidence="2 3">
    <name type="scientific">Euplotes crassus</name>
    <dbReference type="NCBI Taxonomy" id="5936"/>
    <lineage>
        <taxon>Eukaryota</taxon>
        <taxon>Sar</taxon>
        <taxon>Alveolata</taxon>
        <taxon>Ciliophora</taxon>
        <taxon>Intramacronucleata</taxon>
        <taxon>Spirotrichea</taxon>
        <taxon>Hypotrichia</taxon>
        <taxon>Euplotida</taxon>
        <taxon>Euplotidae</taxon>
        <taxon>Moneuplotes</taxon>
    </lineage>
</organism>
<dbReference type="Proteomes" id="UP001295684">
    <property type="component" value="Unassembled WGS sequence"/>
</dbReference>
<name>A0AAD1XUZ7_EUPCR</name>
<keyword evidence="1" id="KW-1133">Transmembrane helix</keyword>
<gene>
    <name evidence="2" type="ORF">ECRASSUSDP1_LOCUS20332</name>
</gene>
<reference evidence="2" key="1">
    <citation type="submission" date="2023-07" db="EMBL/GenBank/DDBJ databases">
        <authorList>
            <consortium name="AG Swart"/>
            <person name="Singh M."/>
            <person name="Singh A."/>
            <person name="Seah K."/>
            <person name="Emmerich C."/>
        </authorList>
    </citation>
    <scope>NUCLEOTIDE SEQUENCE</scope>
    <source>
        <strain evidence="2">DP1</strain>
    </source>
</reference>
<evidence type="ECO:0000256" key="1">
    <source>
        <dbReference type="SAM" id="Phobius"/>
    </source>
</evidence>
<protein>
    <submittedName>
        <fullName evidence="2">Uncharacterized protein</fullName>
    </submittedName>
</protein>
<dbReference type="AlphaFoldDB" id="A0AAD1XUZ7"/>
<keyword evidence="1" id="KW-0472">Membrane</keyword>
<dbReference type="EMBL" id="CAMPGE010020716">
    <property type="protein sequence ID" value="CAI2378932.1"/>
    <property type="molecule type" value="Genomic_DNA"/>
</dbReference>
<evidence type="ECO:0000313" key="2">
    <source>
        <dbReference type="EMBL" id="CAI2378932.1"/>
    </source>
</evidence>
<feature type="transmembrane region" description="Helical" evidence="1">
    <location>
        <begin position="138"/>
        <end position="158"/>
    </location>
</feature>